<dbReference type="EMBL" id="ARXZ02000113">
    <property type="protein sequence ID" value="ERH96391.1"/>
    <property type="molecule type" value="Genomic_DNA"/>
</dbReference>
<dbReference type="Pfam" id="PF13799">
    <property type="entry name" value="DUF4183"/>
    <property type="match status" value="1"/>
</dbReference>
<organism evidence="2 3">
    <name type="scientific">Bacillus thuringiensis T01-328</name>
    <dbReference type="NCBI Taxonomy" id="1324966"/>
    <lineage>
        <taxon>Bacteria</taxon>
        <taxon>Bacillati</taxon>
        <taxon>Bacillota</taxon>
        <taxon>Bacilli</taxon>
        <taxon>Bacillales</taxon>
        <taxon>Bacillaceae</taxon>
        <taxon>Bacillus</taxon>
        <taxon>Bacillus cereus group</taxon>
    </lineage>
</organism>
<accession>A0AAN4KL30</accession>
<evidence type="ECO:0000313" key="2">
    <source>
        <dbReference type="EMBL" id="ERH96391.1"/>
    </source>
</evidence>
<evidence type="ECO:0000313" key="3">
    <source>
        <dbReference type="Proteomes" id="UP000013487"/>
    </source>
</evidence>
<comment type="caution">
    <text evidence="2">The sequence shown here is derived from an EMBL/GenBank/DDBJ whole genome shotgun (WGS) entry which is preliminary data.</text>
</comment>
<sequence>MKINCLSFNHLWHLEDLTSTLGAGTGTGAAFAIAATACLNDAGTTATAFPTFTYYNLYVNGILQPSVNSSVTTGPTGAITIPGGDALDGGIPITIEFIVT</sequence>
<dbReference type="AlphaFoldDB" id="A0AAN4KL30"/>
<dbReference type="InterPro" id="IPR025237">
    <property type="entry name" value="DUF4183"/>
</dbReference>
<feature type="domain" description="DUF4183" evidence="1">
    <location>
        <begin position="27"/>
        <end position="97"/>
    </location>
</feature>
<gene>
    <name evidence="2" type="ORF">BTCBT_007475</name>
</gene>
<evidence type="ECO:0000259" key="1">
    <source>
        <dbReference type="Pfam" id="PF13799"/>
    </source>
</evidence>
<dbReference type="Proteomes" id="UP000013487">
    <property type="component" value="Unassembled WGS sequence"/>
</dbReference>
<reference evidence="2 3" key="1">
    <citation type="journal article" date="2013" name="Genome Announc.">
        <title>Draft Genome Sequence of Bacillus thuringiensis var. thuringiensis Strain T01-328, a Brazilian Isolate That Produces a Soluble Pesticide Protein, Cry1Ia.</title>
        <authorList>
            <person name="Varani A.M."/>
            <person name="Lemos M.V."/>
            <person name="Fernandes C.C."/>
            <person name="Lemos E.G."/>
            <person name="Alves E.C."/>
            <person name="Desiderio J.A."/>
        </authorList>
    </citation>
    <scope>NUCLEOTIDE SEQUENCE [LARGE SCALE GENOMIC DNA]</scope>
    <source>
        <strain evidence="2 3">T01-328</strain>
    </source>
</reference>
<name>A0AAN4KL30_BACTU</name>
<protein>
    <recommendedName>
        <fullName evidence="1">DUF4183 domain-containing protein</fullName>
    </recommendedName>
</protein>
<proteinExistence type="predicted"/>